<accession>A0A517PMB4</accession>
<evidence type="ECO:0000313" key="2">
    <source>
        <dbReference type="Proteomes" id="UP000320421"/>
    </source>
</evidence>
<dbReference type="AlphaFoldDB" id="A0A517PMB4"/>
<organism evidence="1 2">
    <name type="scientific">Gimesia chilikensis</name>
    <dbReference type="NCBI Taxonomy" id="2605989"/>
    <lineage>
        <taxon>Bacteria</taxon>
        <taxon>Pseudomonadati</taxon>
        <taxon>Planctomycetota</taxon>
        <taxon>Planctomycetia</taxon>
        <taxon>Planctomycetales</taxon>
        <taxon>Planctomycetaceae</taxon>
        <taxon>Gimesia</taxon>
    </lineage>
</organism>
<dbReference type="Proteomes" id="UP000320421">
    <property type="component" value="Chromosome"/>
</dbReference>
<evidence type="ECO:0000313" key="1">
    <source>
        <dbReference type="EMBL" id="QDT20521.1"/>
    </source>
</evidence>
<protein>
    <submittedName>
        <fullName evidence="1">Uncharacterized protein</fullName>
    </submittedName>
</protein>
<proteinExistence type="predicted"/>
<reference evidence="1 2" key="1">
    <citation type="submission" date="2019-02" db="EMBL/GenBank/DDBJ databases">
        <title>Deep-cultivation of Planctomycetes and their phenomic and genomic characterization uncovers novel biology.</title>
        <authorList>
            <person name="Wiegand S."/>
            <person name="Jogler M."/>
            <person name="Boedeker C."/>
            <person name="Pinto D."/>
            <person name="Vollmers J."/>
            <person name="Rivas-Marin E."/>
            <person name="Kohn T."/>
            <person name="Peeters S.H."/>
            <person name="Heuer A."/>
            <person name="Rast P."/>
            <person name="Oberbeckmann S."/>
            <person name="Bunk B."/>
            <person name="Jeske O."/>
            <person name="Meyerdierks A."/>
            <person name="Storesund J.E."/>
            <person name="Kallscheuer N."/>
            <person name="Luecker S."/>
            <person name="Lage O.M."/>
            <person name="Pohl T."/>
            <person name="Merkel B.J."/>
            <person name="Hornburger P."/>
            <person name="Mueller R.-W."/>
            <person name="Bruemmer F."/>
            <person name="Labrenz M."/>
            <person name="Spormann A.M."/>
            <person name="Op den Camp H."/>
            <person name="Overmann J."/>
            <person name="Amann R."/>
            <person name="Jetten M.S.M."/>
            <person name="Mascher T."/>
            <person name="Medema M.H."/>
            <person name="Devos D.P."/>
            <person name="Kaster A.-K."/>
            <person name="Ovreas L."/>
            <person name="Rohde M."/>
            <person name="Galperin M.Y."/>
            <person name="Jogler C."/>
        </authorList>
    </citation>
    <scope>NUCLEOTIDE SEQUENCE [LARGE SCALE GENOMIC DNA]</scope>
    <source>
        <strain evidence="1 2">HG66A1</strain>
    </source>
</reference>
<gene>
    <name evidence="1" type="ORF">HG66A1_23070</name>
</gene>
<dbReference type="EMBL" id="CP036266">
    <property type="protein sequence ID" value="QDT20521.1"/>
    <property type="molecule type" value="Genomic_DNA"/>
</dbReference>
<sequence>MGGLTALALSRRDLGWVSGWGTVESAVLETSLSTKKKIPLFFEFQELFEQGAVNLPESGEKIISSCWFCLWQF</sequence>
<keyword evidence="2" id="KW-1185">Reference proteome</keyword>
<name>A0A517PMB4_9PLAN</name>